<evidence type="ECO:0000313" key="4">
    <source>
        <dbReference type="Proteomes" id="UP000093199"/>
    </source>
</evidence>
<dbReference type="PANTHER" id="PTHR33434">
    <property type="entry name" value="DEGV DOMAIN-CONTAINING PROTEIN DR_1986-RELATED"/>
    <property type="match status" value="1"/>
</dbReference>
<dbReference type="EMBL" id="MASJ01000003">
    <property type="protein sequence ID" value="OCS87458.1"/>
    <property type="molecule type" value="Genomic_DNA"/>
</dbReference>
<organism evidence="3 4">
    <name type="scientific">Caryophanon tenue</name>
    <dbReference type="NCBI Taxonomy" id="33978"/>
    <lineage>
        <taxon>Bacteria</taxon>
        <taxon>Bacillati</taxon>
        <taxon>Bacillota</taxon>
        <taxon>Bacilli</taxon>
        <taxon>Bacillales</taxon>
        <taxon>Caryophanaceae</taxon>
        <taxon>Caryophanon</taxon>
    </lineage>
</organism>
<proteinExistence type="predicted"/>
<dbReference type="PANTHER" id="PTHR33434:SF3">
    <property type="entry name" value="DEGV DOMAIN-CONTAINING PROTEIN YITS"/>
    <property type="match status" value="1"/>
</dbReference>
<dbReference type="Proteomes" id="UP000093199">
    <property type="component" value="Unassembled WGS sequence"/>
</dbReference>
<dbReference type="Gene3D" id="3.40.50.10440">
    <property type="entry name" value="Dihydroxyacetone kinase, domain 1"/>
    <property type="match status" value="1"/>
</dbReference>
<dbReference type="SUPFAM" id="SSF82549">
    <property type="entry name" value="DAK1/DegV-like"/>
    <property type="match status" value="1"/>
</dbReference>
<dbReference type="Pfam" id="PF02645">
    <property type="entry name" value="DegV"/>
    <property type="match status" value="1"/>
</dbReference>
<dbReference type="PROSITE" id="PS51482">
    <property type="entry name" value="DEGV"/>
    <property type="match status" value="1"/>
</dbReference>
<evidence type="ECO:0008006" key="5">
    <source>
        <dbReference type="Google" id="ProtNLM"/>
    </source>
</evidence>
<dbReference type="OrthoDB" id="9780660at2"/>
<gene>
    <name evidence="3" type="ORF">A6M13_09095</name>
</gene>
<dbReference type="Gene3D" id="3.30.1180.10">
    <property type="match status" value="1"/>
</dbReference>
<dbReference type="AlphaFoldDB" id="A0A1C0YJW0"/>
<accession>A0A1C0YJW0</accession>
<dbReference type="InterPro" id="IPR003797">
    <property type="entry name" value="DegV"/>
</dbReference>
<keyword evidence="2" id="KW-0446">Lipid-binding</keyword>
<evidence type="ECO:0000313" key="3">
    <source>
        <dbReference type="EMBL" id="OCS87458.1"/>
    </source>
</evidence>
<keyword evidence="4" id="KW-1185">Reference proteome</keyword>
<dbReference type="RefSeq" id="WP_066542964.1">
    <property type="nucleotide sequence ID" value="NZ_MASJ01000003.1"/>
</dbReference>
<protein>
    <recommendedName>
        <fullName evidence="5">Fatty acid-binding protein DegV</fullName>
    </recommendedName>
</protein>
<comment type="function">
    <text evidence="1">May bind long-chain fatty acids, such as palmitate, and may play a role in lipid transport or fatty acid metabolism.</text>
</comment>
<comment type="caution">
    <text evidence="3">The sequence shown here is derived from an EMBL/GenBank/DDBJ whole genome shotgun (WGS) entry which is preliminary data.</text>
</comment>
<sequence>MRLFADSGCDLPLAFLQDYDVTLFPLLVDLNGQTYKDMLEIRAEEVYDAIREGAFPHTYHTTYEEMYDAFLALAQSGEDGLYIAVSSALSSMYENACTIRTQLQKDYPHMRLDIIDSQCASLGYGLLVDKAARMKEEHASICDIVQEIQKRANNMVQLLLVDDLRYLAKGGRLSKTGAFVGELLSIMPIFEIQQGKLIELERVRGRQKAMERLLELLAERTQNLDKQVVCVSHADDVQQAVQIKQLIERRFATRNISITMIGSAIGAHTGPNALALFSLDESYYR</sequence>
<evidence type="ECO:0000256" key="2">
    <source>
        <dbReference type="ARBA" id="ARBA00023121"/>
    </source>
</evidence>
<dbReference type="STRING" id="33978.A6M13_09095"/>
<dbReference type="NCBIfam" id="TIGR00762">
    <property type="entry name" value="DegV"/>
    <property type="match status" value="1"/>
</dbReference>
<dbReference type="InterPro" id="IPR050270">
    <property type="entry name" value="DegV_domain_contain"/>
</dbReference>
<dbReference type="Gene3D" id="2.20.28.50">
    <property type="entry name" value="degv family protein"/>
    <property type="match status" value="1"/>
</dbReference>
<reference evidence="3 4" key="1">
    <citation type="submission" date="2016-07" db="EMBL/GenBank/DDBJ databases">
        <title>Caryophanon tenue genome sequencing.</title>
        <authorList>
            <person name="Verma A."/>
            <person name="Pal Y."/>
            <person name="Krishnamurthi S."/>
        </authorList>
    </citation>
    <scope>NUCLEOTIDE SEQUENCE [LARGE SCALE GENOMIC DNA]</scope>
    <source>
        <strain evidence="3 4">DSM 14152</strain>
    </source>
</reference>
<dbReference type="InterPro" id="IPR043168">
    <property type="entry name" value="DegV_C"/>
</dbReference>
<evidence type="ECO:0000256" key="1">
    <source>
        <dbReference type="ARBA" id="ARBA00003238"/>
    </source>
</evidence>
<dbReference type="GO" id="GO:0008289">
    <property type="term" value="F:lipid binding"/>
    <property type="evidence" value="ECO:0007669"/>
    <property type="project" value="UniProtKB-KW"/>
</dbReference>
<name>A0A1C0YJW0_9BACL</name>